<protein>
    <submittedName>
        <fullName evidence="1">Uncharacterized protein</fullName>
    </submittedName>
</protein>
<reference evidence="1 2" key="1">
    <citation type="submission" date="2023-07" db="EMBL/GenBank/DDBJ databases">
        <title>Genomic Encyclopedia of Type Strains, Phase IV (KMG-IV): sequencing the most valuable type-strain genomes for metagenomic binning, comparative biology and taxonomic classification.</title>
        <authorList>
            <person name="Goeker M."/>
        </authorList>
    </citation>
    <scope>NUCLEOTIDE SEQUENCE [LARGE SCALE GENOMIC DNA]</scope>
    <source>
        <strain evidence="1 2">DSM 27594</strain>
    </source>
</reference>
<comment type="caution">
    <text evidence="1">The sequence shown here is derived from an EMBL/GenBank/DDBJ whole genome shotgun (WGS) entry which is preliminary data.</text>
</comment>
<name>A0ABT9XW95_9BACI</name>
<keyword evidence="2" id="KW-1185">Reference proteome</keyword>
<dbReference type="Proteomes" id="UP001224122">
    <property type="component" value="Unassembled WGS sequence"/>
</dbReference>
<evidence type="ECO:0000313" key="1">
    <source>
        <dbReference type="EMBL" id="MDQ0199838.1"/>
    </source>
</evidence>
<proteinExistence type="predicted"/>
<accession>A0ABT9XW95</accession>
<dbReference type="EMBL" id="JAUSTW010000004">
    <property type="protein sequence ID" value="MDQ0199838.1"/>
    <property type="molecule type" value="Genomic_DNA"/>
</dbReference>
<sequence>MLKPKILVNIRGYKPSKNSKKIEFIDSLFLGSGAKTVLV</sequence>
<organism evidence="1 2">
    <name type="scientific">Neobacillus ginsengisoli</name>
    <dbReference type="NCBI Taxonomy" id="904295"/>
    <lineage>
        <taxon>Bacteria</taxon>
        <taxon>Bacillati</taxon>
        <taxon>Bacillota</taxon>
        <taxon>Bacilli</taxon>
        <taxon>Bacillales</taxon>
        <taxon>Bacillaceae</taxon>
        <taxon>Neobacillus</taxon>
    </lineage>
</organism>
<evidence type="ECO:0000313" key="2">
    <source>
        <dbReference type="Proteomes" id="UP001224122"/>
    </source>
</evidence>
<gene>
    <name evidence="1" type="ORF">J2S10_003020</name>
</gene>